<gene>
    <name evidence="2" type="ORF">FC96_GL002515</name>
</gene>
<dbReference type="Pfam" id="PF13529">
    <property type="entry name" value="Peptidase_C39_2"/>
    <property type="match status" value="1"/>
</dbReference>
<evidence type="ECO:0000313" key="3">
    <source>
        <dbReference type="Proteomes" id="UP000050911"/>
    </source>
</evidence>
<accession>A0A0R1HUD4</accession>
<comment type="caution">
    <text evidence="2">The sequence shown here is derived from an EMBL/GenBank/DDBJ whole genome shotgun (WGS) entry which is preliminary data.</text>
</comment>
<dbReference type="Proteomes" id="UP000050911">
    <property type="component" value="Unassembled WGS sequence"/>
</dbReference>
<dbReference type="Gene3D" id="3.90.70.10">
    <property type="entry name" value="Cysteine proteinases"/>
    <property type="match status" value="1"/>
</dbReference>
<protein>
    <recommendedName>
        <fullName evidence="1">Peptidase C39-like domain-containing protein</fullName>
    </recommendedName>
</protein>
<dbReference type="EMBL" id="AZCX01000009">
    <property type="protein sequence ID" value="KRK47396.1"/>
    <property type="molecule type" value="Genomic_DNA"/>
</dbReference>
<evidence type="ECO:0000313" key="2">
    <source>
        <dbReference type="EMBL" id="KRK47396.1"/>
    </source>
</evidence>
<dbReference type="AlphaFoldDB" id="A0A0R1HUD4"/>
<keyword evidence="3" id="KW-1185">Reference proteome</keyword>
<feature type="domain" description="Peptidase C39-like" evidence="1">
    <location>
        <begin position="197"/>
        <end position="334"/>
    </location>
</feature>
<reference evidence="2 3" key="1">
    <citation type="journal article" date="2015" name="Genome Announc.">
        <title>Expanding the biotechnology potential of lactobacilli through comparative genomics of 213 strains and associated genera.</title>
        <authorList>
            <person name="Sun Z."/>
            <person name="Harris H.M."/>
            <person name="McCann A."/>
            <person name="Guo C."/>
            <person name="Argimon S."/>
            <person name="Zhang W."/>
            <person name="Yang X."/>
            <person name="Jeffery I.B."/>
            <person name="Cooney J.C."/>
            <person name="Kagawa T.F."/>
            <person name="Liu W."/>
            <person name="Song Y."/>
            <person name="Salvetti E."/>
            <person name="Wrobel A."/>
            <person name="Rasinkangas P."/>
            <person name="Parkhill J."/>
            <person name="Rea M.C."/>
            <person name="O'Sullivan O."/>
            <person name="Ritari J."/>
            <person name="Douillard F.P."/>
            <person name="Paul Ross R."/>
            <person name="Yang R."/>
            <person name="Briner A.E."/>
            <person name="Felis G.E."/>
            <person name="de Vos W.M."/>
            <person name="Barrangou R."/>
            <person name="Klaenhammer T.R."/>
            <person name="Caufield P.W."/>
            <person name="Cui Y."/>
            <person name="Zhang H."/>
            <person name="O'Toole P.W."/>
        </authorList>
    </citation>
    <scope>NUCLEOTIDE SEQUENCE [LARGE SCALE GENOMIC DNA]</scope>
    <source>
        <strain evidence="2 3">JCM 15530</strain>
    </source>
</reference>
<dbReference type="STRING" id="1302272.FC96_GL002515"/>
<organism evidence="2 3">
    <name type="scientific">Secundilactobacillus kimchicus JCM 15530</name>
    <dbReference type="NCBI Taxonomy" id="1302272"/>
    <lineage>
        <taxon>Bacteria</taxon>
        <taxon>Bacillati</taxon>
        <taxon>Bacillota</taxon>
        <taxon>Bacilli</taxon>
        <taxon>Lactobacillales</taxon>
        <taxon>Lactobacillaceae</taxon>
        <taxon>Secundilactobacillus</taxon>
    </lineage>
</organism>
<dbReference type="PATRIC" id="fig|1302272.5.peg.2564"/>
<sequence length="484" mass="52895">MVAGLSTIYLTNQKKAQAPTWMPNGRLFDDFSGVDLTAFGVHVTQATADESAVVLAQDDQQYFREGVMTTPAFSLPEFKHLIISWNALTPPKTSVEAQARVWVNGHWSDWHSWGHWSTNLNSASVEDDISDPEVTVDTDTLRVLTGTADKAQLRAILRSSDPSQTPVLKLLGASVDPVSTDLRKDPRPISIDRVLPAPAYSQEIRDPQLAPGICSPTTISMAVNAQSADILPEEAALKNYDTSYEGFGNWAFSSALAGSMGYEAFTVYTDLNGLRRQIQDGFPVGVSVRYTNDTTQTELPYVENAPGATFGHLLLVTGFTQKDGIEYVAVNDSYAASDETVSRLYRLDQFDAAWQSRVAYIVRAPYNGYEQIMQPVRFAVDVTLASDQQHLEIRQGGAALTMAPQPTTQPEAYAKSTTTVLATFDDATPAATTAALPMTYLTIDESGRVAFDLSEIKERHPLATSMTLYVIRMSQPTLTGTLAL</sequence>
<evidence type="ECO:0000259" key="1">
    <source>
        <dbReference type="Pfam" id="PF13529"/>
    </source>
</evidence>
<name>A0A0R1HUD4_9LACO</name>
<dbReference type="InterPro" id="IPR039564">
    <property type="entry name" value="Peptidase_C39-like"/>
</dbReference>
<proteinExistence type="predicted"/>